<feature type="transmembrane region" description="Helical" evidence="8">
    <location>
        <begin position="12"/>
        <end position="31"/>
    </location>
</feature>
<feature type="transmembrane region" description="Helical" evidence="8">
    <location>
        <begin position="122"/>
        <end position="141"/>
    </location>
</feature>
<evidence type="ECO:0000256" key="7">
    <source>
        <dbReference type="ARBA" id="ARBA00023136"/>
    </source>
</evidence>
<keyword evidence="4" id="KW-1003">Cell membrane</keyword>
<evidence type="ECO:0000313" key="9">
    <source>
        <dbReference type="EMBL" id="RJP57338.1"/>
    </source>
</evidence>
<proteinExistence type="inferred from homology"/>
<dbReference type="EMBL" id="QZJZ01000082">
    <property type="protein sequence ID" value="RJP57338.1"/>
    <property type="molecule type" value="Genomic_DNA"/>
</dbReference>
<dbReference type="GO" id="GO:0005886">
    <property type="term" value="C:plasma membrane"/>
    <property type="evidence" value="ECO:0007669"/>
    <property type="project" value="UniProtKB-SubCell"/>
</dbReference>
<dbReference type="PANTHER" id="PTHR30472">
    <property type="entry name" value="FERRIC ENTEROBACTIN TRANSPORT SYSTEM PERMEASE PROTEIN"/>
    <property type="match status" value="1"/>
</dbReference>
<comment type="similarity">
    <text evidence="2">Belongs to the binding-protein-dependent transport system permease family. FecCD subfamily.</text>
</comment>
<feature type="transmembrane region" description="Helical" evidence="8">
    <location>
        <begin position="147"/>
        <end position="168"/>
    </location>
</feature>
<feature type="transmembrane region" description="Helical" evidence="8">
    <location>
        <begin position="309"/>
        <end position="328"/>
    </location>
</feature>
<dbReference type="Gene3D" id="1.10.3470.10">
    <property type="entry name" value="ABC transporter involved in vitamin B12 uptake, BtuC"/>
    <property type="match status" value="1"/>
</dbReference>
<keyword evidence="7 8" id="KW-0472">Membrane</keyword>
<feature type="transmembrane region" description="Helical" evidence="8">
    <location>
        <begin position="283"/>
        <end position="303"/>
    </location>
</feature>
<dbReference type="InterPro" id="IPR037294">
    <property type="entry name" value="ABC_BtuC-like"/>
</dbReference>
<name>A0A3A4R4Y5_9BACT</name>
<feature type="transmembrane region" description="Helical" evidence="8">
    <location>
        <begin position="94"/>
        <end position="115"/>
    </location>
</feature>
<reference evidence="9 10" key="1">
    <citation type="journal article" date="2017" name="ISME J.">
        <title>Energy and carbon metabolisms in a deep terrestrial subsurface fluid microbial community.</title>
        <authorList>
            <person name="Momper L."/>
            <person name="Jungbluth S.P."/>
            <person name="Lee M.D."/>
            <person name="Amend J.P."/>
        </authorList>
    </citation>
    <scope>NUCLEOTIDE SEQUENCE [LARGE SCALE GENOMIC DNA]</scope>
    <source>
        <strain evidence="9">SURF_26</strain>
    </source>
</reference>
<sequence>MMHRKQTLRDIILLILPFIYVAVLIYLPLIGPVRYPLSLYTTDADQSIAAHILWRIRLPRCVMAYCGGALLAVGGMVFQSLFRNPLATPFTLGVSSGCSLGAALSIAALPYFSLFGFDSTTLCAFGGGMLATGVVYLLTSLRRDFHSTYMLLAGIAVTLFFSSMVLLIQYTAHFHSTFHIFRWLIGGIETVSVTAMVRIIPVTLVIPLIIFLYGKELDLLLVGDEIAVSKGIDIRTVKFMLFLLVSIMVSCIVAICGPIAFVGMIIPHMCRLIFGPRHRKLTVLSFLWGGLFLLLCDTIARTVTAPTELPVGLITAFLGGPFFLWILIQYGKTYHL</sequence>
<evidence type="ECO:0000256" key="6">
    <source>
        <dbReference type="ARBA" id="ARBA00022989"/>
    </source>
</evidence>
<dbReference type="AlphaFoldDB" id="A0A3A4R4Y5"/>
<evidence type="ECO:0000256" key="8">
    <source>
        <dbReference type="SAM" id="Phobius"/>
    </source>
</evidence>
<evidence type="ECO:0000256" key="1">
    <source>
        <dbReference type="ARBA" id="ARBA00004651"/>
    </source>
</evidence>
<comment type="caution">
    <text evidence="9">The sequence shown here is derived from an EMBL/GenBank/DDBJ whole genome shotgun (WGS) entry which is preliminary data.</text>
</comment>
<gene>
    <name evidence="9" type="ORF">C4541_10280</name>
</gene>
<accession>A0A3A4R4Y5</accession>
<dbReference type="PANTHER" id="PTHR30472:SF25">
    <property type="entry name" value="ABC TRANSPORTER PERMEASE PROTEIN MJ0876-RELATED"/>
    <property type="match status" value="1"/>
</dbReference>
<comment type="subcellular location">
    <subcellularLocation>
        <location evidence="1">Cell membrane</location>
        <topology evidence="1">Multi-pass membrane protein</topology>
    </subcellularLocation>
</comment>
<feature type="transmembrane region" description="Helical" evidence="8">
    <location>
        <begin position="239"/>
        <end position="262"/>
    </location>
</feature>
<feature type="transmembrane region" description="Helical" evidence="8">
    <location>
        <begin position="180"/>
        <end position="213"/>
    </location>
</feature>
<evidence type="ECO:0000256" key="2">
    <source>
        <dbReference type="ARBA" id="ARBA00007935"/>
    </source>
</evidence>
<evidence type="ECO:0000256" key="5">
    <source>
        <dbReference type="ARBA" id="ARBA00022692"/>
    </source>
</evidence>
<dbReference type="Pfam" id="PF01032">
    <property type="entry name" value="FecCD"/>
    <property type="match status" value="1"/>
</dbReference>
<dbReference type="SUPFAM" id="SSF81345">
    <property type="entry name" value="ABC transporter involved in vitamin B12 uptake, BtuC"/>
    <property type="match status" value="1"/>
</dbReference>
<organism evidence="9 10">
    <name type="scientific">Candidatus Auribacter fodinae</name>
    <dbReference type="NCBI Taxonomy" id="2093366"/>
    <lineage>
        <taxon>Bacteria</taxon>
        <taxon>Pseudomonadati</taxon>
        <taxon>Candidatus Auribacterota</taxon>
        <taxon>Candidatus Auribacteria</taxon>
        <taxon>Candidatus Auribacterales</taxon>
        <taxon>Candidatus Auribacteraceae</taxon>
        <taxon>Candidatus Auribacter</taxon>
    </lineage>
</organism>
<keyword evidence="5 8" id="KW-0812">Transmembrane</keyword>
<dbReference type="CDD" id="cd06550">
    <property type="entry name" value="TM_ABC_iron-siderophores_like"/>
    <property type="match status" value="1"/>
</dbReference>
<dbReference type="InterPro" id="IPR000522">
    <property type="entry name" value="ABC_transptr_permease_BtuC"/>
</dbReference>
<evidence type="ECO:0000256" key="3">
    <source>
        <dbReference type="ARBA" id="ARBA00022448"/>
    </source>
</evidence>
<evidence type="ECO:0000256" key="4">
    <source>
        <dbReference type="ARBA" id="ARBA00022475"/>
    </source>
</evidence>
<keyword evidence="6 8" id="KW-1133">Transmembrane helix</keyword>
<evidence type="ECO:0000313" key="10">
    <source>
        <dbReference type="Proteomes" id="UP000266426"/>
    </source>
</evidence>
<dbReference type="Proteomes" id="UP000266426">
    <property type="component" value="Unassembled WGS sequence"/>
</dbReference>
<dbReference type="GO" id="GO:0022857">
    <property type="term" value="F:transmembrane transporter activity"/>
    <property type="evidence" value="ECO:0007669"/>
    <property type="project" value="InterPro"/>
</dbReference>
<keyword evidence="3" id="KW-0813">Transport</keyword>
<feature type="transmembrane region" description="Helical" evidence="8">
    <location>
        <begin position="61"/>
        <end position="82"/>
    </location>
</feature>
<protein>
    <submittedName>
        <fullName evidence="9">Iron ABC transporter permease</fullName>
    </submittedName>
</protein>